<organism evidence="3 4">
    <name type="scientific">Pelistega europaea</name>
    <dbReference type="NCBI Taxonomy" id="106147"/>
    <lineage>
        <taxon>Bacteria</taxon>
        <taxon>Pseudomonadati</taxon>
        <taxon>Pseudomonadota</taxon>
        <taxon>Betaproteobacteria</taxon>
        <taxon>Burkholderiales</taxon>
        <taxon>Alcaligenaceae</taxon>
        <taxon>Pelistega</taxon>
    </lineage>
</organism>
<reference evidence="3 4" key="1">
    <citation type="submission" date="2020-05" db="EMBL/GenBank/DDBJ databases">
        <authorList>
            <person name="Niu N."/>
        </authorList>
    </citation>
    <scope>NUCLEOTIDE SEQUENCE [LARGE SCALE GENOMIC DNA]</scope>
    <source>
        <strain evidence="3 4">LMG10982</strain>
    </source>
</reference>
<evidence type="ECO:0000313" key="4">
    <source>
        <dbReference type="Proteomes" id="UP000541421"/>
    </source>
</evidence>
<keyword evidence="2" id="KW-0732">Signal</keyword>
<sequence length="69" mass="7227">MKNLIKLSVVGMIAVSLAACAVPPGHRYPPGNSAYGHAQGKGPHKKSSVGLYGTADAGIGYRHQKIKRD</sequence>
<dbReference type="RefSeq" id="WP_171588346.1">
    <property type="nucleotide sequence ID" value="NZ_JABGBO010000004.1"/>
</dbReference>
<feature type="chain" id="PRO_5031436979" description="Lipoprotein" evidence="2">
    <location>
        <begin position="22"/>
        <end position="69"/>
    </location>
</feature>
<feature type="region of interest" description="Disordered" evidence="1">
    <location>
        <begin position="29"/>
        <end position="49"/>
    </location>
</feature>
<keyword evidence="4" id="KW-1185">Reference proteome</keyword>
<comment type="caution">
    <text evidence="3">The sequence shown here is derived from an EMBL/GenBank/DDBJ whole genome shotgun (WGS) entry which is preliminary data.</text>
</comment>
<protein>
    <recommendedName>
        <fullName evidence="5">Lipoprotein</fullName>
    </recommendedName>
</protein>
<dbReference type="Proteomes" id="UP000541421">
    <property type="component" value="Unassembled WGS sequence"/>
</dbReference>
<dbReference type="EMBL" id="JABGBO010000004">
    <property type="protein sequence ID" value="NOL49368.1"/>
    <property type="molecule type" value="Genomic_DNA"/>
</dbReference>
<proteinExistence type="predicted"/>
<dbReference type="PROSITE" id="PS51257">
    <property type="entry name" value="PROKAR_LIPOPROTEIN"/>
    <property type="match status" value="1"/>
</dbReference>
<feature type="signal peptide" evidence="2">
    <location>
        <begin position="1"/>
        <end position="21"/>
    </location>
</feature>
<evidence type="ECO:0000313" key="3">
    <source>
        <dbReference type="EMBL" id="NOL49368.1"/>
    </source>
</evidence>
<evidence type="ECO:0000256" key="1">
    <source>
        <dbReference type="SAM" id="MobiDB-lite"/>
    </source>
</evidence>
<evidence type="ECO:0000256" key="2">
    <source>
        <dbReference type="SAM" id="SignalP"/>
    </source>
</evidence>
<gene>
    <name evidence="3" type="ORF">HKX40_04350</name>
</gene>
<accession>A0A7Y4L9E8</accession>
<name>A0A7Y4L9E8_9BURK</name>
<evidence type="ECO:0008006" key="5">
    <source>
        <dbReference type="Google" id="ProtNLM"/>
    </source>
</evidence>
<dbReference type="AlphaFoldDB" id="A0A7Y4L9E8"/>